<keyword evidence="3" id="KW-1185">Reference proteome</keyword>
<keyword evidence="1" id="KW-0812">Transmembrane</keyword>
<evidence type="ECO:0000313" key="3">
    <source>
        <dbReference type="Proteomes" id="UP000640531"/>
    </source>
</evidence>
<evidence type="ECO:0000313" key="2">
    <source>
        <dbReference type="EMBL" id="MBD2569616.1"/>
    </source>
</evidence>
<protein>
    <submittedName>
        <fullName evidence="2">Uncharacterized protein</fullName>
    </submittedName>
</protein>
<dbReference type="Proteomes" id="UP000640531">
    <property type="component" value="Unassembled WGS sequence"/>
</dbReference>
<keyword evidence="1" id="KW-0472">Membrane</keyword>
<dbReference type="RefSeq" id="WP_190716567.1">
    <property type="nucleotide sequence ID" value="NZ_JACJST010000016.1"/>
</dbReference>
<name>A0ABR8FIL3_9NOST</name>
<accession>A0ABR8FIL3</accession>
<gene>
    <name evidence="2" type="ORF">H6G59_17305</name>
</gene>
<evidence type="ECO:0000256" key="1">
    <source>
        <dbReference type="SAM" id="Phobius"/>
    </source>
</evidence>
<feature type="transmembrane region" description="Helical" evidence="1">
    <location>
        <begin position="28"/>
        <end position="49"/>
    </location>
</feature>
<organism evidence="2 3">
    <name type="scientific">Anabaena lutea FACHB-196</name>
    <dbReference type="NCBI Taxonomy" id="2692881"/>
    <lineage>
        <taxon>Bacteria</taxon>
        <taxon>Bacillati</taxon>
        <taxon>Cyanobacteriota</taxon>
        <taxon>Cyanophyceae</taxon>
        <taxon>Nostocales</taxon>
        <taxon>Nostocaceae</taxon>
        <taxon>Anabaena</taxon>
    </lineage>
</organism>
<keyword evidence="1" id="KW-1133">Transmembrane helix</keyword>
<proteinExistence type="predicted"/>
<dbReference type="EMBL" id="JACJST010000016">
    <property type="protein sequence ID" value="MBD2569616.1"/>
    <property type="molecule type" value="Genomic_DNA"/>
</dbReference>
<comment type="caution">
    <text evidence="2">The sequence shown here is derived from an EMBL/GenBank/DDBJ whole genome shotgun (WGS) entry which is preliminary data.</text>
</comment>
<reference evidence="2 3" key="1">
    <citation type="journal article" date="2020" name="ISME J.">
        <title>Comparative genomics reveals insights into cyanobacterial evolution and habitat adaptation.</title>
        <authorList>
            <person name="Chen M.Y."/>
            <person name="Teng W.K."/>
            <person name="Zhao L."/>
            <person name="Hu C.X."/>
            <person name="Zhou Y.K."/>
            <person name="Han B.P."/>
            <person name="Song L.R."/>
            <person name="Shu W.S."/>
        </authorList>
    </citation>
    <scope>NUCLEOTIDE SEQUENCE [LARGE SCALE GENOMIC DNA]</scope>
    <source>
        <strain evidence="2 3">FACHB-196</strain>
    </source>
</reference>
<sequence length="201" mass="23053">MAEEKNTKNHDNHKKLLPWTSWHSGLDILLVFSIFGIGLYIIAMPSFFARVDDIWKGKSQEQVRVTLKSQIIHYRKNRIFAKTLADLPAYVSGSLNNDYKKRYDFLMDVKNQAAFVYSLGREKSLGEKIAGNRFIRYSHIGGIFILDNQPHGVICSLRDSVTLPITIQPFVQNNQIVCPSGSRAVFEFKTDTTNKLIENWL</sequence>